<keyword evidence="2" id="KW-1185">Reference proteome</keyword>
<gene>
    <name evidence="3" type="primary">LOC121134610</name>
</gene>
<feature type="compositionally biased region" description="Low complexity" evidence="1">
    <location>
        <begin position="30"/>
        <end position="47"/>
    </location>
</feature>
<evidence type="ECO:0000256" key="1">
    <source>
        <dbReference type="SAM" id="MobiDB-lite"/>
    </source>
</evidence>
<reference evidence="3" key="1">
    <citation type="submission" date="2025-08" db="UniProtKB">
        <authorList>
            <consortium name="RefSeq"/>
        </authorList>
    </citation>
    <scope>IDENTIFICATION</scope>
    <source>
        <tissue evidence="3">Liver</tissue>
    </source>
</reference>
<accession>A0ABM2WL54</accession>
<feature type="region of interest" description="Disordered" evidence="1">
    <location>
        <begin position="304"/>
        <end position="335"/>
    </location>
</feature>
<feature type="region of interest" description="Disordered" evidence="1">
    <location>
        <begin position="196"/>
        <end position="237"/>
    </location>
</feature>
<sequence>MMRLLAELGEENSACGGPRRGTGGGRGERAVGAAGPRALTISAARTGPRTRRRRSACRDRACRAIARAMRSARPALETAAPADPFSSARAIRPRPPRPARPGPPRPDPTRLGSHPRPAACSTCSLGQRSAERKWSVSGQLYWAGGAVRLVNASGSQCSYPPSRRQASVSFLPLPVQRSPASSAQSSDTRAGLYLQPRRGSAHGMGSSASGSAHGTEPPLLSSSPAPPPGTGRFSAWDCGARTPARESCEYALRTGRTWEEAAPGNPLPGSHRQSQRGTAEPGGGRGGHGCRQCWQSSRNCRASEASGRGSPILEVASVKPSPYQTKSTSPRRLGEPPLMLLADHCRNLSESRFSSRMPVSSRVLLPLGPPVKDHVCLFTQI</sequence>
<feature type="region of interest" description="Disordered" evidence="1">
    <location>
        <begin position="1"/>
        <end position="125"/>
    </location>
</feature>
<feature type="compositionally biased region" description="Low complexity" evidence="1">
    <location>
        <begin position="63"/>
        <end position="75"/>
    </location>
</feature>
<feature type="compositionally biased region" description="Low complexity" evidence="1">
    <location>
        <begin position="201"/>
        <end position="223"/>
    </location>
</feature>
<feature type="compositionally biased region" description="Gly residues" evidence="1">
    <location>
        <begin position="280"/>
        <end position="289"/>
    </location>
</feature>
<proteinExistence type="predicted"/>
<feature type="region of interest" description="Disordered" evidence="1">
    <location>
        <begin position="259"/>
        <end position="290"/>
    </location>
</feature>
<evidence type="ECO:0000313" key="3">
    <source>
        <dbReference type="RefSeq" id="XP_040589056.1"/>
    </source>
</evidence>
<dbReference type="GeneID" id="121134610"/>
<evidence type="ECO:0000313" key="2">
    <source>
        <dbReference type="Proteomes" id="UP000886700"/>
    </source>
</evidence>
<dbReference type="RefSeq" id="XP_040589056.1">
    <property type="nucleotide sequence ID" value="XM_040733122.1"/>
</dbReference>
<name>A0ABM2WL54_MESAU</name>
<protein>
    <submittedName>
        <fullName evidence="3">Translation initiation factor IF-2-like</fullName>
    </submittedName>
</protein>
<organism evidence="2 3">
    <name type="scientific">Mesocricetus auratus</name>
    <name type="common">Golden hamster</name>
    <dbReference type="NCBI Taxonomy" id="10036"/>
    <lineage>
        <taxon>Eukaryota</taxon>
        <taxon>Metazoa</taxon>
        <taxon>Chordata</taxon>
        <taxon>Craniata</taxon>
        <taxon>Vertebrata</taxon>
        <taxon>Euteleostomi</taxon>
        <taxon>Mammalia</taxon>
        <taxon>Eutheria</taxon>
        <taxon>Euarchontoglires</taxon>
        <taxon>Glires</taxon>
        <taxon>Rodentia</taxon>
        <taxon>Myomorpha</taxon>
        <taxon>Muroidea</taxon>
        <taxon>Cricetidae</taxon>
        <taxon>Cricetinae</taxon>
        <taxon>Mesocricetus</taxon>
    </lineage>
</organism>
<dbReference type="Proteomes" id="UP000886700">
    <property type="component" value="Unplaced"/>
</dbReference>